<dbReference type="GO" id="GO:0008276">
    <property type="term" value="F:protein methyltransferase activity"/>
    <property type="evidence" value="ECO:0007669"/>
    <property type="project" value="InterPro"/>
</dbReference>
<evidence type="ECO:0000256" key="3">
    <source>
        <dbReference type="ARBA" id="ARBA00022679"/>
    </source>
</evidence>
<evidence type="ECO:0000256" key="2">
    <source>
        <dbReference type="ARBA" id="ARBA00022603"/>
    </source>
</evidence>
<feature type="domain" description="Methyltransferase" evidence="6">
    <location>
        <begin position="38"/>
        <end position="144"/>
    </location>
</feature>
<evidence type="ECO:0000313" key="7">
    <source>
        <dbReference type="EMBL" id="AIE97289.1"/>
    </source>
</evidence>
<comment type="pathway">
    <text evidence="5">Cofactor biosynthesis; adenosylcobalamin biosynthesis; cob(II)yrinate a,c-diamide from sirohydrochlorin (anaerobic route): step 8/10.</text>
</comment>
<dbReference type="AlphaFoldDB" id="A0A075G1A5"/>
<comment type="similarity">
    <text evidence="5">Belongs to the methyltransferase superfamily. Archaeal-type CbiT family.</text>
</comment>
<keyword evidence="4 5" id="KW-0949">S-adenosyl-L-methionine</keyword>
<feature type="binding site" evidence="5">
    <location>
        <position position="71"/>
    </location>
    <ligand>
        <name>S-adenosyl-L-methionine</name>
        <dbReference type="ChEBI" id="CHEBI:59789"/>
    </ligand>
</feature>
<evidence type="ECO:0000256" key="5">
    <source>
        <dbReference type="HAMAP-Rule" id="MF_00786"/>
    </source>
</evidence>
<dbReference type="PANTHER" id="PTHR43182:SF1">
    <property type="entry name" value="COBALT-PRECORRIN-7 C(5)-METHYLTRANSFERASE"/>
    <property type="match status" value="1"/>
</dbReference>
<dbReference type="SUPFAM" id="SSF53335">
    <property type="entry name" value="S-adenosyl-L-methionine-dependent methyltransferases"/>
    <property type="match status" value="1"/>
</dbReference>
<feature type="binding site" evidence="5">
    <location>
        <position position="23"/>
    </location>
    <ligand>
        <name>S-adenosyl-L-methionine</name>
        <dbReference type="ChEBI" id="CHEBI:59789"/>
    </ligand>
</feature>
<dbReference type="NCBIfam" id="TIGR02469">
    <property type="entry name" value="CbiT"/>
    <property type="match status" value="1"/>
</dbReference>
<dbReference type="InterPro" id="IPR014008">
    <property type="entry name" value="Cbl_synth_MTase_CbiT"/>
</dbReference>
<comment type="function">
    <text evidence="5">Catalyzes the methylation of C-15 in cobalt-precorrin-6B followed by the decarboxylation of C-12 to form cobalt-precorrin-7.</text>
</comment>
<keyword evidence="3 5" id="KW-0808">Transferase</keyword>
<dbReference type="InterPro" id="IPR025714">
    <property type="entry name" value="Methyltranfer_dom"/>
</dbReference>
<protein>
    <recommendedName>
        <fullName evidence="5">Probable cobalt-precorrin-6B C(15)-methyltransferase (decarboxylating)</fullName>
        <ecNumber evidence="5">2.1.1.196</ecNumber>
    </recommendedName>
</protein>
<sequence length="196" mass="21180">MWKSKTPGIPDEEFERTESVPITKEEIRAIQISKGRLSAGQTVLDIGCGSGSVTIEAAIQVEESGKVIGVDIDPNAIELTEKNLKKFGITNYTLIEGNAKNKISELPQADTIFIGGTGGDTKDIVELCQNKIKSGGRIVIGVILIETLYSVLQTIEKLDFESVDITQITIGKSRKTKTGTMMLARNPVTVISATKK</sequence>
<feature type="binding site" evidence="5">
    <location>
        <position position="99"/>
    </location>
    <ligand>
        <name>S-adenosyl-L-methionine</name>
        <dbReference type="ChEBI" id="CHEBI:59789"/>
    </ligand>
</feature>
<evidence type="ECO:0000259" key="6">
    <source>
        <dbReference type="Pfam" id="PF13847"/>
    </source>
</evidence>
<dbReference type="PANTHER" id="PTHR43182">
    <property type="entry name" value="COBALT-PRECORRIN-6B C(15)-METHYLTRANSFERASE (DECARBOXYLATING)"/>
    <property type="match status" value="1"/>
</dbReference>
<dbReference type="GO" id="GO:0019251">
    <property type="term" value="P:anaerobic cobalamin biosynthetic process"/>
    <property type="evidence" value="ECO:0007669"/>
    <property type="project" value="UniProtKB-UniRule"/>
</dbReference>
<evidence type="ECO:0000256" key="1">
    <source>
        <dbReference type="ARBA" id="ARBA00022573"/>
    </source>
</evidence>
<dbReference type="InterPro" id="IPR023475">
    <property type="entry name" value="CbiT"/>
</dbReference>
<organism evidence="7">
    <name type="scientific">uncultured marine thaumarchaeote AD1000_96_F07</name>
    <dbReference type="NCBI Taxonomy" id="1455948"/>
    <lineage>
        <taxon>Archaea</taxon>
        <taxon>Nitrososphaerota</taxon>
        <taxon>environmental samples</taxon>
    </lineage>
</organism>
<dbReference type="EMBL" id="KF900504">
    <property type="protein sequence ID" value="AIE97289.1"/>
    <property type="molecule type" value="Genomic_DNA"/>
</dbReference>
<dbReference type="InterPro" id="IPR050714">
    <property type="entry name" value="Cobalamin_biosynth_MTase"/>
</dbReference>
<name>A0A075G1A5_9ARCH</name>
<evidence type="ECO:0000256" key="4">
    <source>
        <dbReference type="ARBA" id="ARBA00022691"/>
    </source>
</evidence>
<gene>
    <name evidence="5 7" type="primary">cbiT</name>
</gene>
<dbReference type="InterPro" id="IPR029063">
    <property type="entry name" value="SAM-dependent_MTases_sf"/>
</dbReference>
<dbReference type="HAMAP" id="MF_00786">
    <property type="entry name" value="CbiT"/>
    <property type="match status" value="1"/>
</dbReference>
<feature type="binding site" evidence="5">
    <location>
        <begin position="47"/>
        <end position="51"/>
    </location>
    <ligand>
        <name>S-adenosyl-L-methionine</name>
        <dbReference type="ChEBI" id="CHEBI:59789"/>
    </ligand>
</feature>
<reference evidence="7" key="1">
    <citation type="journal article" date="2014" name="Genome Biol. Evol.">
        <title>Pangenome evidence for extensive interdomain horizontal transfer affecting lineage core and shell genes in uncultured planktonic thaumarchaeota and euryarchaeota.</title>
        <authorList>
            <person name="Deschamps P."/>
            <person name="Zivanovic Y."/>
            <person name="Moreira D."/>
            <person name="Rodriguez-Valera F."/>
            <person name="Lopez-Garcia P."/>
        </authorList>
    </citation>
    <scope>NUCLEOTIDE SEQUENCE</scope>
</reference>
<keyword evidence="2 5" id="KW-0489">Methyltransferase</keyword>
<dbReference type="GO" id="GO:0043776">
    <property type="term" value="F:cobalt-precorrin-6B C5-methyltransferase activity"/>
    <property type="evidence" value="ECO:0007669"/>
    <property type="project" value="RHEA"/>
</dbReference>
<proteinExistence type="inferred from homology"/>
<dbReference type="EC" id="2.1.1.196" evidence="5"/>
<dbReference type="UniPathway" id="UPA00148">
    <property type="reaction ID" value="UER00229"/>
</dbReference>
<dbReference type="Pfam" id="PF13847">
    <property type="entry name" value="Methyltransf_31"/>
    <property type="match status" value="1"/>
</dbReference>
<comment type="catalytic activity">
    <reaction evidence="5">
        <text>Co-precorrin-6B + S-adenosyl-L-methionine = Co-precorrin-7 + S-adenosyl-L-homocysteine + CO2</text>
        <dbReference type="Rhea" id="RHEA:36067"/>
        <dbReference type="ChEBI" id="CHEBI:16526"/>
        <dbReference type="ChEBI" id="CHEBI:57856"/>
        <dbReference type="ChEBI" id="CHEBI:59789"/>
        <dbReference type="ChEBI" id="CHEBI:70791"/>
        <dbReference type="ChEBI" id="CHEBI:72780"/>
        <dbReference type="EC" id="2.1.1.196"/>
    </reaction>
</comment>
<dbReference type="CDD" id="cd02440">
    <property type="entry name" value="AdoMet_MTases"/>
    <property type="match status" value="1"/>
</dbReference>
<keyword evidence="1 5" id="KW-0169">Cobalamin biosynthesis</keyword>
<dbReference type="GO" id="GO:0032259">
    <property type="term" value="P:methylation"/>
    <property type="evidence" value="ECO:0007669"/>
    <property type="project" value="UniProtKB-KW"/>
</dbReference>
<accession>A0A075G1A5</accession>
<dbReference type="Gene3D" id="3.40.50.150">
    <property type="entry name" value="Vaccinia Virus protein VP39"/>
    <property type="match status" value="1"/>
</dbReference>